<dbReference type="AlphaFoldDB" id="A0A163J1U0"/>
<dbReference type="Gene3D" id="3.40.50.1110">
    <property type="entry name" value="SGNH hydrolase"/>
    <property type="match status" value="1"/>
</dbReference>
<keyword evidence="2" id="KW-1185">Reference proteome</keyword>
<dbReference type="PANTHER" id="PTHR14209:SF19">
    <property type="entry name" value="ISOAMYL ACETATE-HYDROLYZING ESTERASE 1 HOMOLOG"/>
    <property type="match status" value="1"/>
</dbReference>
<dbReference type="OrthoDB" id="671439at2759"/>
<dbReference type="EMBL" id="LT552383">
    <property type="protein sequence ID" value="SAL99030.1"/>
    <property type="molecule type" value="Genomic_DNA"/>
</dbReference>
<organism evidence="1">
    <name type="scientific">Absidia glauca</name>
    <name type="common">Pin mould</name>
    <dbReference type="NCBI Taxonomy" id="4829"/>
    <lineage>
        <taxon>Eukaryota</taxon>
        <taxon>Fungi</taxon>
        <taxon>Fungi incertae sedis</taxon>
        <taxon>Mucoromycota</taxon>
        <taxon>Mucoromycotina</taxon>
        <taxon>Mucoromycetes</taxon>
        <taxon>Mucorales</taxon>
        <taxon>Cunninghamellaceae</taxon>
        <taxon>Absidia</taxon>
    </lineage>
</organism>
<evidence type="ECO:0000313" key="1">
    <source>
        <dbReference type="EMBL" id="SAL99030.1"/>
    </source>
</evidence>
<evidence type="ECO:0008006" key="3">
    <source>
        <dbReference type="Google" id="ProtNLM"/>
    </source>
</evidence>
<proteinExistence type="predicted"/>
<dbReference type="STRING" id="4829.A0A163J1U0"/>
<dbReference type="InterPro" id="IPR045136">
    <property type="entry name" value="Iah1-like"/>
</dbReference>
<dbReference type="InterPro" id="IPR001087">
    <property type="entry name" value="GDSL"/>
</dbReference>
<dbReference type="InterPro" id="IPR036514">
    <property type="entry name" value="SGNH_hydro_sf"/>
</dbReference>
<accession>A0A163J1U0</accession>
<reference evidence="1" key="1">
    <citation type="submission" date="2016-04" db="EMBL/GenBank/DDBJ databases">
        <authorList>
            <person name="Evans L.H."/>
            <person name="Alamgir A."/>
            <person name="Owens N."/>
            <person name="Weber N.D."/>
            <person name="Virtaneva K."/>
            <person name="Barbian K."/>
            <person name="Babar A."/>
            <person name="Rosenke K."/>
        </authorList>
    </citation>
    <scope>NUCLEOTIDE SEQUENCE [LARGE SCALE GENOMIC DNA]</scope>
    <source>
        <strain evidence="1">CBS 101.48</strain>
    </source>
</reference>
<dbReference type="GO" id="GO:0016788">
    <property type="term" value="F:hydrolase activity, acting on ester bonds"/>
    <property type="evidence" value="ECO:0007669"/>
    <property type="project" value="InterPro"/>
</dbReference>
<dbReference type="InParanoid" id="A0A163J1U0"/>
<evidence type="ECO:0000313" key="2">
    <source>
        <dbReference type="Proteomes" id="UP000078561"/>
    </source>
</evidence>
<name>A0A163J1U0_ABSGL</name>
<gene>
    <name evidence="1" type="primary">ABSGL_04601.1 scaffold 5475</name>
</gene>
<dbReference type="SUPFAM" id="SSF52266">
    <property type="entry name" value="SGNH hydrolase"/>
    <property type="match status" value="1"/>
</dbReference>
<dbReference type="Proteomes" id="UP000078561">
    <property type="component" value="Unassembled WGS sequence"/>
</dbReference>
<sequence>MECELILFFDHGRTPLLSFDPTHFGLGASLANVSYNTDEVLVVLRQLLPTVNDQRTQAARIELMTIFFGANDASNSTKAVPLDRFQSNLVAMIKMIRDLTSVYYNPTLRLLLITPPPLNETL</sequence>
<protein>
    <recommendedName>
        <fullName evidence="3">SGNH hydrolase-type esterase domain-containing protein</fullName>
    </recommendedName>
</protein>
<dbReference type="PANTHER" id="PTHR14209">
    <property type="entry name" value="ISOAMYL ACETATE-HYDROLYZING ESTERASE 1"/>
    <property type="match status" value="1"/>
</dbReference>
<dbReference type="Pfam" id="PF00657">
    <property type="entry name" value="Lipase_GDSL"/>
    <property type="match status" value="1"/>
</dbReference>